<accession>A0ABW2V4Z5</accession>
<dbReference type="Proteomes" id="UP001596528">
    <property type="component" value="Unassembled WGS sequence"/>
</dbReference>
<evidence type="ECO:0000313" key="1">
    <source>
        <dbReference type="EMBL" id="MFC7750608.1"/>
    </source>
</evidence>
<evidence type="ECO:0000313" key="2">
    <source>
        <dbReference type="Proteomes" id="UP001596528"/>
    </source>
</evidence>
<comment type="caution">
    <text evidence="1">The sequence shown here is derived from an EMBL/GenBank/DDBJ whole genome shotgun (WGS) entry which is preliminary data.</text>
</comment>
<gene>
    <name evidence="1" type="ORF">ACFQWB_11830</name>
</gene>
<proteinExistence type="predicted"/>
<protein>
    <submittedName>
        <fullName evidence="1">Nucleoside-diphosphate sugar epimerase</fullName>
    </submittedName>
</protein>
<sequence>MQQRITDMIVHMTNSNRELARILEANAEIAVRMAQNIHAIPDRGHTFADPDTLAQNAMELTRSVTSYLNSLAALEEAMAEQLGPILKELADDDDE</sequence>
<dbReference type="RefSeq" id="WP_138788737.1">
    <property type="nucleotide sequence ID" value="NZ_JBHTGQ010000026.1"/>
</dbReference>
<dbReference type="EMBL" id="JBHTGQ010000026">
    <property type="protein sequence ID" value="MFC7750608.1"/>
    <property type="molecule type" value="Genomic_DNA"/>
</dbReference>
<organism evidence="1 2">
    <name type="scientific">Paenibacillus thermoaerophilus</name>
    <dbReference type="NCBI Taxonomy" id="1215385"/>
    <lineage>
        <taxon>Bacteria</taxon>
        <taxon>Bacillati</taxon>
        <taxon>Bacillota</taxon>
        <taxon>Bacilli</taxon>
        <taxon>Bacillales</taxon>
        <taxon>Paenibacillaceae</taxon>
        <taxon>Paenibacillus</taxon>
    </lineage>
</organism>
<reference evidence="2" key="1">
    <citation type="journal article" date="2019" name="Int. J. Syst. Evol. Microbiol.">
        <title>The Global Catalogue of Microorganisms (GCM) 10K type strain sequencing project: providing services to taxonomists for standard genome sequencing and annotation.</title>
        <authorList>
            <consortium name="The Broad Institute Genomics Platform"/>
            <consortium name="The Broad Institute Genome Sequencing Center for Infectious Disease"/>
            <person name="Wu L."/>
            <person name="Ma J."/>
        </authorList>
    </citation>
    <scope>NUCLEOTIDE SEQUENCE [LARGE SCALE GENOMIC DNA]</scope>
    <source>
        <strain evidence="2">JCM 18657</strain>
    </source>
</reference>
<name>A0ABW2V4Z5_9BACL</name>
<keyword evidence="2" id="KW-1185">Reference proteome</keyword>